<gene>
    <name evidence="1" type="ORF">HHL28_05445</name>
</gene>
<dbReference type="EMBL" id="CP051775">
    <property type="protein sequence ID" value="QJE72617.1"/>
    <property type="molecule type" value="Genomic_DNA"/>
</dbReference>
<dbReference type="KEGG" id="acru:HHL28_05445"/>
<dbReference type="Proteomes" id="UP000501891">
    <property type="component" value="Chromosome"/>
</dbReference>
<evidence type="ECO:0000313" key="2">
    <source>
        <dbReference type="Proteomes" id="UP000501891"/>
    </source>
</evidence>
<evidence type="ECO:0000313" key="1">
    <source>
        <dbReference type="EMBL" id="QJE72617.1"/>
    </source>
</evidence>
<sequence>MFFGLGFWNRKVSYEVFLQSEGRWQLDCVCDEEEVAIAEAKRILATGRSTLTKVVRLRTLVNGASSETVVYEQEVKVASVKPISISTPSGEVVVCRGVDDILGPAGRRTVGQVMRDYLQRTGITATELLHNYSHQRKLQDKGGLIIAAVHKVAGLQAAATGETAKARVGVLDKLVDEVERKARMFAGERGGYPPFRGSDLAGYSAAVRAKAGDEAHDYALRSLLSVWLFEFRSLPAKVEVLANLAMETPDPALSPLLDGMLADGLIFAEVVQELFGAQPSLGHCLVAMAGILVGHDEAVANAPSPALKQIAGLIRSGIAPESRDAMAERLLRELASDRPLDSRNPENDPTLLEALVPLLTAENMPLDRERVEKLLAERRTRQRQAVLRAHGLHSVADNLRP</sequence>
<keyword evidence="2" id="KW-1185">Reference proteome</keyword>
<organism evidence="1 2">
    <name type="scientific">Aerophototrophica crusticola</name>
    <dbReference type="NCBI Taxonomy" id="1709002"/>
    <lineage>
        <taxon>Bacteria</taxon>
        <taxon>Pseudomonadati</taxon>
        <taxon>Pseudomonadota</taxon>
        <taxon>Alphaproteobacteria</taxon>
        <taxon>Rhodospirillales</taxon>
        <taxon>Rhodospirillaceae</taxon>
        <taxon>Aerophototrophica</taxon>
    </lineage>
</organism>
<name>A0A858R5G9_9PROT</name>
<accession>A0A858R5G9</accession>
<dbReference type="AlphaFoldDB" id="A0A858R5G9"/>
<proteinExistence type="predicted"/>
<reference evidence="1" key="1">
    <citation type="submission" date="2020-04" db="EMBL/GenBank/DDBJ databases">
        <title>A desert anoxygenic phototrophic bacterium fixes CO2 using RubisCO under aerobic conditions.</title>
        <authorList>
            <person name="Tang K."/>
        </authorList>
    </citation>
    <scope>NUCLEOTIDE SEQUENCE [LARGE SCALE GENOMIC DNA]</scope>
    <source>
        <strain evidence="1">MIMtkB3</strain>
    </source>
</reference>
<protein>
    <submittedName>
        <fullName evidence="1">Uncharacterized protein</fullName>
    </submittedName>
</protein>